<name>A0A2S5A824_9FLAO</name>
<reference evidence="3 4" key="1">
    <citation type="submission" date="2018-01" db="EMBL/GenBank/DDBJ databases">
        <authorList>
            <person name="Gaut B.S."/>
            <person name="Morton B.R."/>
            <person name="Clegg M.T."/>
            <person name="Duvall M.R."/>
        </authorList>
    </citation>
    <scope>NUCLEOTIDE SEQUENCE [LARGE SCALE GENOMIC DNA]</scope>
    <source>
        <strain evidence="3 4">HR-AY</strain>
    </source>
</reference>
<keyword evidence="4" id="KW-1185">Reference proteome</keyword>
<dbReference type="InterPro" id="IPR026444">
    <property type="entry name" value="Secre_tail"/>
</dbReference>
<sequence length="176" mass="19906">MVTHIDLKIIKLFIIVMLFFSFKGIAQNTETNTNDLMDTIIASGNDATGSSGSVTYSIGQVFYTSIEESEYNVVQGIQHQDTYSSLDTQDVIDPKIEISIYPNPTTDFVNINMEGYELENGLKSYQLYDFQGRLLKQNTINQNETQVNLSDLSSSIYLLQVYVDNKALKTFKIIKN</sequence>
<dbReference type="Proteomes" id="UP000237310">
    <property type="component" value="Unassembled WGS sequence"/>
</dbReference>
<dbReference type="Pfam" id="PF18962">
    <property type="entry name" value="Por_Secre_tail"/>
    <property type="match status" value="1"/>
</dbReference>
<feature type="domain" description="Secretion system C-terminal sorting" evidence="2">
    <location>
        <begin position="100"/>
        <end position="170"/>
    </location>
</feature>
<protein>
    <recommendedName>
        <fullName evidence="2">Secretion system C-terminal sorting domain-containing protein</fullName>
    </recommendedName>
</protein>
<dbReference type="NCBIfam" id="TIGR04183">
    <property type="entry name" value="Por_Secre_tail"/>
    <property type="match status" value="1"/>
</dbReference>
<keyword evidence="1" id="KW-0732">Signal</keyword>
<dbReference type="EMBL" id="PQVG01000006">
    <property type="protein sequence ID" value="POY38676.1"/>
    <property type="molecule type" value="Genomic_DNA"/>
</dbReference>
<gene>
    <name evidence="3" type="ORF">C3L50_11065</name>
</gene>
<proteinExistence type="predicted"/>
<dbReference type="AlphaFoldDB" id="A0A2S5A824"/>
<accession>A0A2S5A824</accession>
<evidence type="ECO:0000256" key="1">
    <source>
        <dbReference type="ARBA" id="ARBA00022729"/>
    </source>
</evidence>
<dbReference type="OrthoDB" id="1352409at2"/>
<organism evidence="3 4">
    <name type="scientific">Flavobacterium alvei</name>
    <dbReference type="NCBI Taxonomy" id="2080416"/>
    <lineage>
        <taxon>Bacteria</taxon>
        <taxon>Pseudomonadati</taxon>
        <taxon>Bacteroidota</taxon>
        <taxon>Flavobacteriia</taxon>
        <taxon>Flavobacteriales</taxon>
        <taxon>Flavobacteriaceae</taxon>
        <taxon>Flavobacterium</taxon>
    </lineage>
</organism>
<evidence type="ECO:0000313" key="3">
    <source>
        <dbReference type="EMBL" id="POY38676.1"/>
    </source>
</evidence>
<dbReference type="RefSeq" id="WP_103806251.1">
    <property type="nucleotide sequence ID" value="NZ_PQVG01000006.1"/>
</dbReference>
<comment type="caution">
    <text evidence="3">The sequence shown here is derived from an EMBL/GenBank/DDBJ whole genome shotgun (WGS) entry which is preliminary data.</text>
</comment>
<evidence type="ECO:0000313" key="4">
    <source>
        <dbReference type="Proteomes" id="UP000237310"/>
    </source>
</evidence>
<evidence type="ECO:0000259" key="2">
    <source>
        <dbReference type="Pfam" id="PF18962"/>
    </source>
</evidence>